<dbReference type="Gene3D" id="3.40.50.300">
    <property type="entry name" value="P-loop containing nucleotide triphosphate hydrolases"/>
    <property type="match status" value="1"/>
</dbReference>
<keyword evidence="3" id="KW-1185">Reference proteome</keyword>
<feature type="compositionally biased region" description="Polar residues" evidence="1">
    <location>
        <begin position="72"/>
        <end position="97"/>
    </location>
</feature>
<evidence type="ECO:0000313" key="2">
    <source>
        <dbReference type="EMBL" id="CAB9504913.1"/>
    </source>
</evidence>
<feature type="compositionally biased region" description="Basic and acidic residues" evidence="1">
    <location>
        <begin position="98"/>
        <end position="133"/>
    </location>
</feature>
<feature type="compositionally biased region" description="Basic and acidic residues" evidence="1">
    <location>
        <begin position="219"/>
        <end position="231"/>
    </location>
</feature>
<feature type="region of interest" description="Disordered" evidence="1">
    <location>
        <begin position="30"/>
        <end position="236"/>
    </location>
</feature>
<feature type="compositionally biased region" description="Basic and acidic residues" evidence="1">
    <location>
        <begin position="150"/>
        <end position="165"/>
    </location>
</feature>
<name>A0A9N8HCB5_9STRA</name>
<evidence type="ECO:0000256" key="1">
    <source>
        <dbReference type="SAM" id="MobiDB-lite"/>
    </source>
</evidence>
<dbReference type="EMBL" id="CAICTM010000212">
    <property type="protein sequence ID" value="CAB9504913.1"/>
    <property type="molecule type" value="Genomic_DNA"/>
</dbReference>
<dbReference type="InterPro" id="IPR027417">
    <property type="entry name" value="P-loop_NTPase"/>
</dbReference>
<protein>
    <submittedName>
        <fullName evidence="2">Uncharacterized protein</fullName>
    </submittedName>
</protein>
<gene>
    <name evidence="2" type="ORF">SEMRO_213_G088420.1</name>
</gene>
<comment type="caution">
    <text evidence="2">The sequence shown here is derived from an EMBL/GenBank/DDBJ whole genome shotgun (WGS) entry which is preliminary data.</text>
</comment>
<proteinExistence type="predicted"/>
<feature type="compositionally biased region" description="Polar residues" evidence="1">
    <location>
        <begin position="184"/>
        <end position="203"/>
    </location>
</feature>
<dbReference type="SUPFAM" id="SSF52540">
    <property type="entry name" value="P-loop containing nucleoside triphosphate hydrolases"/>
    <property type="match status" value="1"/>
</dbReference>
<accession>A0A9N8HCB5</accession>
<evidence type="ECO:0000313" key="3">
    <source>
        <dbReference type="Proteomes" id="UP001153069"/>
    </source>
</evidence>
<dbReference type="AlphaFoldDB" id="A0A9N8HCB5"/>
<reference evidence="2" key="1">
    <citation type="submission" date="2020-06" db="EMBL/GenBank/DDBJ databases">
        <authorList>
            <consortium name="Plant Systems Biology data submission"/>
        </authorList>
    </citation>
    <scope>NUCLEOTIDE SEQUENCE</scope>
    <source>
        <strain evidence="2">D6</strain>
    </source>
</reference>
<organism evidence="2 3">
    <name type="scientific">Seminavis robusta</name>
    <dbReference type="NCBI Taxonomy" id="568900"/>
    <lineage>
        <taxon>Eukaryota</taxon>
        <taxon>Sar</taxon>
        <taxon>Stramenopiles</taxon>
        <taxon>Ochrophyta</taxon>
        <taxon>Bacillariophyta</taxon>
        <taxon>Bacillariophyceae</taxon>
        <taxon>Bacillariophycidae</taxon>
        <taxon>Naviculales</taxon>
        <taxon>Naviculaceae</taxon>
        <taxon>Seminavis</taxon>
    </lineage>
</organism>
<sequence length="601" mass="68951">MFQSSPSTIRERSLTVLDNSVFVVADPQQPPIISGDEAKHQMLSKNAKQRKLYAEAKVKAAQQRHDRKNKQQPKGSTTRVRTSAVPLSQQLSGSNDSAEQRSKENNAIHNSHETGYEEDELRREGEQSRKQETITELVKQMKRGQQQDMKAPEKLKGNKEDESQSKLRNSSKRQHKNKYERQGDQNMQQVDMKQNKQNEAMKQSTHENRGQKQQQQGERPGKREAIDEKPQGDNVIPKDSQIVVQKIPTIKERIITFVHVGKAGGMSLRDKLSLICRLPLDHGQTPNEIRRCIDKKHPNKRDLLGRQTQYYFHMWSYRQSYFRKSTSFLFVLRSPVDRVLSAYRYAHPANCYDDRSVYKESPLPHGCSLGDRLKKRPKGPTGVFFKFCFPYAAAEEFAQSVMSPWKADPTHPNTTVPSSLATKSRREQMDCRKKARGAADGTFKTDSFHLEFNYRYYASSTAYAFPGKEVLAIRTENQWEDIQHLANNYLGGNTTFNNTKAVSHGSEKYHPSPITQEAYRKLCFVLEGEIEIYLDLLNRAQNLSEGAKKETDWNLREKCGVKLGWIEWKRHCKIKLQGDEKRLGIVPVATSNSKPNYSGVA</sequence>
<dbReference type="Proteomes" id="UP001153069">
    <property type="component" value="Unassembled WGS sequence"/>
</dbReference>